<dbReference type="InterPro" id="IPR043128">
    <property type="entry name" value="Rev_trsase/Diguanyl_cyclase"/>
</dbReference>
<dbReference type="PANTHER" id="PTHR44757">
    <property type="entry name" value="DIGUANYLATE CYCLASE DGCP"/>
    <property type="match status" value="1"/>
</dbReference>
<dbReference type="InterPro" id="IPR000014">
    <property type="entry name" value="PAS"/>
</dbReference>
<feature type="modified residue" description="4-aspartylphosphate" evidence="1">
    <location>
        <position position="67"/>
    </location>
</feature>
<accession>A0ABY7U163</accession>
<dbReference type="NCBIfam" id="TIGR00229">
    <property type="entry name" value="sensory_box"/>
    <property type="match status" value="1"/>
</dbReference>
<name>A0ABY7U163_9SPHN</name>
<dbReference type="PROSITE" id="PS50112">
    <property type="entry name" value="PAS"/>
    <property type="match status" value="1"/>
</dbReference>
<dbReference type="InterPro" id="IPR000160">
    <property type="entry name" value="GGDEF_dom"/>
</dbReference>
<dbReference type="PROSITE" id="PS50887">
    <property type="entry name" value="GGDEF"/>
    <property type="match status" value="1"/>
</dbReference>
<dbReference type="PROSITE" id="PS50883">
    <property type="entry name" value="EAL"/>
    <property type="match status" value="1"/>
</dbReference>
<dbReference type="SUPFAM" id="SSF52172">
    <property type="entry name" value="CheY-like"/>
    <property type="match status" value="1"/>
</dbReference>
<dbReference type="InterPro" id="IPR035965">
    <property type="entry name" value="PAS-like_dom_sf"/>
</dbReference>
<feature type="domain" description="EAL" evidence="4">
    <location>
        <begin position="465"/>
        <end position="719"/>
    </location>
</feature>
<dbReference type="CDD" id="cd00130">
    <property type="entry name" value="PAS"/>
    <property type="match status" value="1"/>
</dbReference>
<dbReference type="CDD" id="cd01948">
    <property type="entry name" value="EAL"/>
    <property type="match status" value="1"/>
</dbReference>
<feature type="domain" description="Response regulatory" evidence="2">
    <location>
        <begin position="18"/>
        <end position="134"/>
    </location>
</feature>
<feature type="domain" description="PAS" evidence="3">
    <location>
        <begin position="167"/>
        <end position="238"/>
    </location>
</feature>
<dbReference type="Proteomes" id="UP001218231">
    <property type="component" value="Chromosome"/>
</dbReference>
<organism evidence="6 7">
    <name type="scientific">Novosphingobium humi</name>
    <dbReference type="NCBI Taxonomy" id="2282397"/>
    <lineage>
        <taxon>Bacteria</taxon>
        <taxon>Pseudomonadati</taxon>
        <taxon>Pseudomonadota</taxon>
        <taxon>Alphaproteobacteria</taxon>
        <taxon>Sphingomonadales</taxon>
        <taxon>Sphingomonadaceae</taxon>
        <taxon>Novosphingobium</taxon>
    </lineage>
</organism>
<evidence type="ECO:0000313" key="7">
    <source>
        <dbReference type="Proteomes" id="UP001218231"/>
    </source>
</evidence>
<dbReference type="Gene3D" id="3.20.20.450">
    <property type="entry name" value="EAL domain"/>
    <property type="match status" value="1"/>
</dbReference>
<evidence type="ECO:0000259" key="5">
    <source>
        <dbReference type="PROSITE" id="PS50887"/>
    </source>
</evidence>
<dbReference type="SUPFAM" id="SSF141868">
    <property type="entry name" value="EAL domain-like"/>
    <property type="match status" value="1"/>
</dbReference>
<dbReference type="EMBL" id="CP117417">
    <property type="protein sequence ID" value="WCT78325.1"/>
    <property type="molecule type" value="Genomic_DNA"/>
</dbReference>
<dbReference type="SMART" id="SM00052">
    <property type="entry name" value="EAL"/>
    <property type="match status" value="1"/>
</dbReference>
<evidence type="ECO:0000259" key="2">
    <source>
        <dbReference type="PROSITE" id="PS50110"/>
    </source>
</evidence>
<dbReference type="InterPro" id="IPR011006">
    <property type="entry name" value="CheY-like_superfamily"/>
</dbReference>
<evidence type="ECO:0000259" key="4">
    <source>
        <dbReference type="PROSITE" id="PS50883"/>
    </source>
</evidence>
<feature type="domain" description="GGDEF" evidence="5">
    <location>
        <begin position="323"/>
        <end position="456"/>
    </location>
</feature>
<dbReference type="SMART" id="SM00448">
    <property type="entry name" value="REC"/>
    <property type="match status" value="1"/>
</dbReference>
<proteinExistence type="predicted"/>
<sequence length="732" mass="80816">MSDMSGTFLADAGAQVQTILVIDDNPVNLGVVGEHLEDNNYNVTVAQDGMEGLRRAELGQPDLILLDVMMPGIDGFETCRRLKANPLTAEIPVIFMTALTDVHDKVAAFQAGGVDYISKPFQSEELLARVRTHLSLRNTQRNLAARNARLEMEIAARHSAEVSLKRTEVSYRRLFETAPDGLMLVDAQTGEVFDANPAAVSMFSHDPADVLGKRIWELAGSARTTFGEAMLQESVRRGIVKYDDWELIAAGGVTTHAEVITRTYETDQRQVVLFNFRNINDRKEAEARIRYMALHDALTGLPNRTLLTDRLGQAVAQARRSGQQVAVMMLDLDHFKHINDSLGHHVGDMLLQTVADRLRSCLRECDTAARLGGDEFVILLGDVAHAGDVDVVAGKVLQALKGAFLIEQHQLHIGGSIGVSTFPQDGEDPAKLLRSADTAMYDAKGNGRGIHRHFTPAMNEATMRWQELANDIHMACVNGEFTLYYQPQVALDGYHVTGVEALLRWNHPVQGLVLPSVFVPLLEELGLIVEVGDWVLEQACRQNVAWQRAGHPPIRMAVNLSAQQFYRGDIVKSVRRALAVSGMDPQWLELELTESLTLDDTEVTIQIMNDLKALGVTLSLDDFGTGWSSLSYLRRFPLDRIKIDRTFMSEVATEPNAAAVVQGILSLAQNLGLGCVAEGVESREQLDYLKRQICSEMQGFLFSRPLAAEDVAQVLTHAIGPRRIGDGRSDRD</sequence>
<dbReference type="CDD" id="cd01949">
    <property type="entry name" value="GGDEF"/>
    <property type="match status" value="1"/>
</dbReference>
<dbReference type="InterPro" id="IPR001633">
    <property type="entry name" value="EAL_dom"/>
</dbReference>
<dbReference type="SMART" id="SM00091">
    <property type="entry name" value="PAS"/>
    <property type="match status" value="1"/>
</dbReference>
<dbReference type="Gene3D" id="3.30.450.20">
    <property type="entry name" value="PAS domain"/>
    <property type="match status" value="1"/>
</dbReference>
<dbReference type="InterPro" id="IPR001789">
    <property type="entry name" value="Sig_transdc_resp-reg_receiver"/>
</dbReference>
<dbReference type="CDD" id="cd19920">
    <property type="entry name" value="REC_PA4781-like"/>
    <property type="match status" value="1"/>
</dbReference>
<dbReference type="RefSeq" id="WP_273618655.1">
    <property type="nucleotide sequence ID" value="NZ_CP117417.1"/>
</dbReference>
<evidence type="ECO:0000256" key="1">
    <source>
        <dbReference type="PROSITE-ProRule" id="PRU00169"/>
    </source>
</evidence>
<keyword evidence="1" id="KW-0597">Phosphoprotein</keyword>
<dbReference type="Pfam" id="PF00072">
    <property type="entry name" value="Response_reg"/>
    <property type="match status" value="1"/>
</dbReference>
<dbReference type="Pfam" id="PF00563">
    <property type="entry name" value="EAL"/>
    <property type="match status" value="1"/>
</dbReference>
<reference evidence="6 7" key="1">
    <citation type="submission" date="2023-02" db="EMBL/GenBank/DDBJ databases">
        <title>Genome sequence of Novosphingobium humi KACC 19094.</title>
        <authorList>
            <person name="Kim S."/>
            <person name="Heo J."/>
            <person name="Kwon S.-W."/>
        </authorList>
    </citation>
    <scope>NUCLEOTIDE SEQUENCE [LARGE SCALE GENOMIC DNA]</scope>
    <source>
        <strain evidence="6 7">KACC 19094</strain>
    </source>
</reference>
<evidence type="ECO:0000313" key="6">
    <source>
        <dbReference type="EMBL" id="WCT78325.1"/>
    </source>
</evidence>
<dbReference type="PANTHER" id="PTHR44757:SF2">
    <property type="entry name" value="BIOFILM ARCHITECTURE MAINTENANCE PROTEIN MBAA"/>
    <property type="match status" value="1"/>
</dbReference>
<dbReference type="SUPFAM" id="SSF55785">
    <property type="entry name" value="PYP-like sensor domain (PAS domain)"/>
    <property type="match status" value="1"/>
</dbReference>
<protein>
    <submittedName>
        <fullName evidence="6">EAL domain-containing protein</fullName>
    </submittedName>
</protein>
<dbReference type="NCBIfam" id="TIGR00254">
    <property type="entry name" value="GGDEF"/>
    <property type="match status" value="1"/>
</dbReference>
<dbReference type="Pfam" id="PF00990">
    <property type="entry name" value="GGDEF"/>
    <property type="match status" value="1"/>
</dbReference>
<dbReference type="InterPro" id="IPR052155">
    <property type="entry name" value="Biofilm_reg_signaling"/>
</dbReference>
<dbReference type="Pfam" id="PF13188">
    <property type="entry name" value="PAS_8"/>
    <property type="match status" value="1"/>
</dbReference>
<dbReference type="SMART" id="SM00267">
    <property type="entry name" value="GGDEF"/>
    <property type="match status" value="1"/>
</dbReference>
<dbReference type="SUPFAM" id="SSF55073">
    <property type="entry name" value="Nucleotide cyclase"/>
    <property type="match status" value="1"/>
</dbReference>
<gene>
    <name evidence="6" type="ORF">PQ457_04960</name>
</gene>
<dbReference type="PROSITE" id="PS50110">
    <property type="entry name" value="RESPONSE_REGULATORY"/>
    <property type="match status" value="1"/>
</dbReference>
<evidence type="ECO:0000259" key="3">
    <source>
        <dbReference type="PROSITE" id="PS50112"/>
    </source>
</evidence>
<keyword evidence="7" id="KW-1185">Reference proteome</keyword>
<dbReference type="Gene3D" id="3.40.50.2300">
    <property type="match status" value="1"/>
</dbReference>
<dbReference type="InterPro" id="IPR029787">
    <property type="entry name" value="Nucleotide_cyclase"/>
</dbReference>
<dbReference type="Gene3D" id="3.30.70.270">
    <property type="match status" value="1"/>
</dbReference>
<dbReference type="InterPro" id="IPR035919">
    <property type="entry name" value="EAL_sf"/>
</dbReference>